<comment type="caution">
    <text evidence="2">The sequence shown here is derived from an EMBL/GenBank/DDBJ whole genome shotgun (WGS) entry which is preliminary data.</text>
</comment>
<feature type="compositionally biased region" description="Polar residues" evidence="1">
    <location>
        <begin position="19"/>
        <end position="29"/>
    </location>
</feature>
<evidence type="ECO:0000313" key="3">
    <source>
        <dbReference type="Proteomes" id="UP001451303"/>
    </source>
</evidence>
<dbReference type="Proteomes" id="UP001451303">
    <property type="component" value="Unassembled WGS sequence"/>
</dbReference>
<protein>
    <submittedName>
        <fullName evidence="2">Uncharacterized protein</fullName>
    </submittedName>
</protein>
<accession>A0ABR3D684</accession>
<organism evidence="2 3">
    <name type="scientific">Neurospora intermedia</name>
    <dbReference type="NCBI Taxonomy" id="5142"/>
    <lineage>
        <taxon>Eukaryota</taxon>
        <taxon>Fungi</taxon>
        <taxon>Dikarya</taxon>
        <taxon>Ascomycota</taxon>
        <taxon>Pezizomycotina</taxon>
        <taxon>Sordariomycetes</taxon>
        <taxon>Sordariomycetidae</taxon>
        <taxon>Sordariales</taxon>
        <taxon>Sordariaceae</taxon>
        <taxon>Neurospora</taxon>
    </lineage>
</organism>
<feature type="region of interest" description="Disordered" evidence="1">
    <location>
        <begin position="1"/>
        <end position="39"/>
    </location>
</feature>
<feature type="compositionally biased region" description="Basic and acidic residues" evidence="1">
    <location>
        <begin position="30"/>
        <end position="39"/>
    </location>
</feature>
<sequence>MADSSNNVNPAPAIDETPISPSRPNPQRKNSLEQHLKHRPVRQELVKSMMFCFESLQRNA</sequence>
<evidence type="ECO:0000313" key="2">
    <source>
        <dbReference type="EMBL" id="KAL0468139.1"/>
    </source>
</evidence>
<name>A0ABR3D684_NEUIN</name>
<proteinExistence type="predicted"/>
<gene>
    <name evidence="2" type="ORF">QR685DRAFT_555329</name>
</gene>
<dbReference type="EMBL" id="JAVLET010000007">
    <property type="protein sequence ID" value="KAL0468139.1"/>
    <property type="molecule type" value="Genomic_DNA"/>
</dbReference>
<reference evidence="2 3" key="1">
    <citation type="submission" date="2023-09" db="EMBL/GenBank/DDBJ databases">
        <title>Multi-omics analysis of a traditional fermented food reveals byproduct-associated fungal strains for waste-to-food upcycling.</title>
        <authorList>
            <consortium name="Lawrence Berkeley National Laboratory"/>
            <person name="Rekdal V.M."/>
            <person name="Villalobos-Escobedo J.M."/>
            <person name="Rodriguez-Valeron N."/>
            <person name="Garcia M.O."/>
            <person name="Vasquez D.P."/>
            <person name="Damayanti I."/>
            <person name="Sorensen P.M."/>
            <person name="Baidoo E.E."/>
            <person name="De Carvalho A.C."/>
            <person name="Riley R."/>
            <person name="Lipzen A."/>
            <person name="He G."/>
            <person name="Yan M."/>
            <person name="Haridas S."/>
            <person name="Daum C."/>
            <person name="Yoshinaga Y."/>
            <person name="Ng V."/>
            <person name="Grigoriev I.V."/>
            <person name="Munk R."/>
            <person name="Nuraida L."/>
            <person name="Wijaya C.H."/>
            <person name="Morales P.-C."/>
            <person name="Keasling J.D."/>
        </authorList>
    </citation>
    <scope>NUCLEOTIDE SEQUENCE [LARGE SCALE GENOMIC DNA]</scope>
    <source>
        <strain evidence="2 3">FGSC 2613</strain>
    </source>
</reference>
<keyword evidence="3" id="KW-1185">Reference proteome</keyword>
<evidence type="ECO:0000256" key="1">
    <source>
        <dbReference type="SAM" id="MobiDB-lite"/>
    </source>
</evidence>